<dbReference type="AlphaFoldDB" id="A0A2P2QHV7"/>
<evidence type="ECO:0000313" key="2">
    <source>
        <dbReference type="EMBL" id="MBX66487.1"/>
    </source>
</evidence>
<organism evidence="2">
    <name type="scientific">Rhizophora mucronata</name>
    <name type="common">Asiatic mangrove</name>
    <dbReference type="NCBI Taxonomy" id="61149"/>
    <lineage>
        <taxon>Eukaryota</taxon>
        <taxon>Viridiplantae</taxon>
        <taxon>Streptophyta</taxon>
        <taxon>Embryophyta</taxon>
        <taxon>Tracheophyta</taxon>
        <taxon>Spermatophyta</taxon>
        <taxon>Magnoliopsida</taxon>
        <taxon>eudicotyledons</taxon>
        <taxon>Gunneridae</taxon>
        <taxon>Pentapetalae</taxon>
        <taxon>rosids</taxon>
        <taxon>fabids</taxon>
        <taxon>Malpighiales</taxon>
        <taxon>Rhizophoraceae</taxon>
        <taxon>Rhizophora</taxon>
    </lineage>
</organism>
<keyword evidence="1" id="KW-0472">Membrane</keyword>
<keyword evidence="1" id="KW-1133">Transmembrane helix</keyword>
<keyword evidence="1" id="KW-0812">Transmembrane</keyword>
<name>A0A2P2QHV7_RHIMU</name>
<accession>A0A2P2QHV7</accession>
<feature type="transmembrane region" description="Helical" evidence="1">
    <location>
        <begin position="6"/>
        <end position="29"/>
    </location>
</feature>
<dbReference type="EMBL" id="GGEC01086003">
    <property type="protein sequence ID" value="MBX66487.1"/>
    <property type="molecule type" value="Transcribed_RNA"/>
</dbReference>
<protein>
    <submittedName>
        <fullName evidence="2">Uncharacterized protein</fullName>
    </submittedName>
</protein>
<reference evidence="2" key="1">
    <citation type="submission" date="2018-02" db="EMBL/GenBank/DDBJ databases">
        <title>Rhizophora mucronata_Transcriptome.</title>
        <authorList>
            <person name="Meera S.P."/>
            <person name="Sreeshan A."/>
            <person name="Augustine A."/>
        </authorList>
    </citation>
    <scope>NUCLEOTIDE SEQUENCE</scope>
    <source>
        <tissue evidence="2">Leaf</tissue>
    </source>
</reference>
<sequence length="30" mass="3550">MNTICSYPIILLLLRILVEMKNLGSFFLFF</sequence>
<evidence type="ECO:0000256" key="1">
    <source>
        <dbReference type="SAM" id="Phobius"/>
    </source>
</evidence>
<proteinExistence type="predicted"/>